<dbReference type="PANTHER" id="PTHR46623">
    <property type="entry name" value="CARBOXYMETHYLENEBUTENOLIDASE-RELATED"/>
    <property type="match status" value="1"/>
</dbReference>
<dbReference type="GO" id="GO:0016787">
    <property type="term" value="F:hydrolase activity"/>
    <property type="evidence" value="ECO:0007669"/>
    <property type="project" value="UniProtKB-KW"/>
</dbReference>
<dbReference type="InterPro" id="IPR002925">
    <property type="entry name" value="Dienelactn_hydro"/>
</dbReference>
<name>A0A928VRU3_9CYAN</name>
<proteinExistence type="predicted"/>
<dbReference type="EMBL" id="JADEXQ010000113">
    <property type="protein sequence ID" value="MBE9032592.1"/>
    <property type="molecule type" value="Genomic_DNA"/>
</dbReference>
<keyword evidence="2" id="KW-0378">Hydrolase</keyword>
<dbReference type="InterPro" id="IPR029058">
    <property type="entry name" value="AB_hydrolase_fold"/>
</dbReference>
<feature type="domain" description="Dienelactone hydrolase" evidence="1">
    <location>
        <begin position="1"/>
        <end position="198"/>
    </location>
</feature>
<keyword evidence="3" id="KW-1185">Reference proteome</keyword>
<organism evidence="2 3">
    <name type="scientific">Romeriopsis navalis LEGE 11480</name>
    <dbReference type="NCBI Taxonomy" id="2777977"/>
    <lineage>
        <taxon>Bacteria</taxon>
        <taxon>Bacillati</taxon>
        <taxon>Cyanobacteriota</taxon>
        <taxon>Cyanophyceae</taxon>
        <taxon>Leptolyngbyales</taxon>
        <taxon>Leptolyngbyaceae</taxon>
        <taxon>Romeriopsis</taxon>
        <taxon>Romeriopsis navalis</taxon>
    </lineage>
</organism>
<feature type="non-terminal residue" evidence="2">
    <location>
        <position position="1"/>
    </location>
</feature>
<dbReference type="Pfam" id="PF01738">
    <property type="entry name" value="DLH"/>
    <property type="match status" value="1"/>
</dbReference>
<reference evidence="2" key="1">
    <citation type="submission" date="2020-10" db="EMBL/GenBank/DDBJ databases">
        <authorList>
            <person name="Castelo-Branco R."/>
            <person name="Eusebio N."/>
            <person name="Adriana R."/>
            <person name="Vieira A."/>
            <person name="Brugerolle De Fraissinette N."/>
            <person name="Rezende De Castro R."/>
            <person name="Schneider M.P."/>
            <person name="Vasconcelos V."/>
            <person name="Leao P.N."/>
        </authorList>
    </citation>
    <scope>NUCLEOTIDE SEQUENCE</scope>
    <source>
        <strain evidence="2">LEGE 11480</strain>
    </source>
</reference>
<dbReference type="Proteomes" id="UP000625316">
    <property type="component" value="Unassembled WGS sequence"/>
</dbReference>
<protein>
    <submittedName>
        <fullName evidence="2">Dienelactone hydrolase family protein</fullName>
    </submittedName>
</protein>
<evidence type="ECO:0000313" key="2">
    <source>
        <dbReference type="EMBL" id="MBE9032592.1"/>
    </source>
</evidence>
<evidence type="ECO:0000313" key="3">
    <source>
        <dbReference type="Proteomes" id="UP000625316"/>
    </source>
</evidence>
<sequence>IKSVCDRLAKAGYAALAPDFYQGASFAYDQLQGAIAKLKTMQDDVVAGQFGKGLEFLAQQPNVKSNGVGVIGFCMGGRFTFLNAAVHADRVKAGVAYYGGGISATADGRPNAVGQRDLISQAPKIKAPMMFMYGTEDALIAAEEHQRVAYAMSKAKKSYAINVFEGAQHGFDSDRRANYNPAAAEEAWERTIAFFDRHVKCG</sequence>
<accession>A0A928VRU3</accession>
<gene>
    <name evidence="2" type="ORF">IQ266_22905</name>
</gene>
<evidence type="ECO:0000259" key="1">
    <source>
        <dbReference type="Pfam" id="PF01738"/>
    </source>
</evidence>
<dbReference type="InterPro" id="IPR051049">
    <property type="entry name" value="Dienelactone_hydrolase-like"/>
</dbReference>
<dbReference type="SUPFAM" id="SSF53474">
    <property type="entry name" value="alpha/beta-Hydrolases"/>
    <property type="match status" value="1"/>
</dbReference>
<dbReference type="AlphaFoldDB" id="A0A928VRU3"/>
<dbReference type="PANTHER" id="PTHR46623:SF6">
    <property type="entry name" value="ALPHA_BETA-HYDROLASES SUPERFAMILY PROTEIN"/>
    <property type="match status" value="1"/>
</dbReference>
<comment type="caution">
    <text evidence="2">The sequence shown here is derived from an EMBL/GenBank/DDBJ whole genome shotgun (WGS) entry which is preliminary data.</text>
</comment>
<dbReference type="RefSeq" id="WP_264327409.1">
    <property type="nucleotide sequence ID" value="NZ_JADEXQ010000113.1"/>
</dbReference>
<dbReference type="Gene3D" id="3.40.50.1820">
    <property type="entry name" value="alpha/beta hydrolase"/>
    <property type="match status" value="1"/>
</dbReference>